<gene>
    <name evidence="3" type="ORF">EYS09_00460</name>
</gene>
<dbReference type="InterPro" id="IPR031304">
    <property type="entry name" value="SLT_2"/>
</dbReference>
<dbReference type="AlphaFoldDB" id="A0A4Q9I1R0"/>
<feature type="compositionally biased region" description="Basic and acidic residues" evidence="1">
    <location>
        <begin position="424"/>
        <end position="444"/>
    </location>
</feature>
<dbReference type="Pfam" id="PF13406">
    <property type="entry name" value="SLT_2"/>
    <property type="match status" value="1"/>
</dbReference>
<feature type="region of interest" description="Disordered" evidence="1">
    <location>
        <begin position="127"/>
        <end position="180"/>
    </location>
</feature>
<feature type="compositionally biased region" description="Low complexity" evidence="1">
    <location>
        <begin position="53"/>
        <end position="66"/>
    </location>
</feature>
<feature type="compositionally biased region" description="Low complexity" evidence="1">
    <location>
        <begin position="352"/>
        <end position="361"/>
    </location>
</feature>
<dbReference type="InterPro" id="IPR023346">
    <property type="entry name" value="Lysozyme-like_dom_sf"/>
</dbReference>
<sequence>MSWSDGRTGSSPCSRPSTRPASTTRSGSGAEPAVVRSGRPTRSAGPSRGRRLTTPASAASASRPASTCPPCLLSSLLDNEDHSLVKLPPSLPSAFSTLLARRVRQGLCVCALAAGLTAGSALSPLPVAGPPSADASSATPDANEPQAQPRGIPDLKLPDLPRQGRDRATEESRTAAGLKGGTGIPATALDAYKKAERTLSSARPSCHLPWQLVAGIGRVESVHASGYGLRADGSTAKPIRGPRLDGKQFALIRDTDGGRWDGDAEFDRAIGPMQFIPSTWATWGADGNGDGVNDPHNIYDAALATGHYLCAGGRDLDRPADLDRAILSYNNSREYVNAVRDWMRTYQGHEVTATPDGTPATPHHPDPADAHAPAATSQPRPARTGSTVPSRAELTPAPEDSATVRPGKAVEPTTPSRPAGKPAKKPDTAPDGNKDAEDHAVTEHRVVTRLEPIGGESLGDRTVGKAFERRAQVSVLDAHGHGVADVKVTYRITGSTGTYFPGRATTVTVTTDRRGIAVAPVLQAGDRPGPLRVTATAPGQRGPVTGTFMATVRPAPVPTADRLELLTSTPLPADINSRFLNPPQVRATARNKPAAGIRITATLFNGDGEEEGSRQATVGPYFEGEHGDPVRTLALPGTDAEGRLTLPQLFTDEHPGTYTLRLTTPEGISLDLPLTVGETGPGLPAS</sequence>
<dbReference type="InterPro" id="IPR002792">
    <property type="entry name" value="TRAM_dom"/>
</dbReference>
<dbReference type="InterPro" id="IPR013783">
    <property type="entry name" value="Ig-like_fold"/>
</dbReference>
<dbReference type="PROSITE" id="PS50926">
    <property type="entry name" value="TRAM"/>
    <property type="match status" value="1"/>
</dbReference>
<keyword evidence="4" id="KW-1185">Reference proteome</keyword>
<accession>A0A4Q9I1R0</accession>
<dbReference type="PANTHER" id="PTHR30163:SF8">
    <property type="entry name" value="LYTIC MUREIN TRANSGLYCOSYLASE"/>
    <property type="match status" value="1"/>
</dbReference>
<dbReference type="GO" id="GO:0008933">
    <property type="term" value="F:peptidoglycan lytic transglycosylase activity"/>
    <property type="evidence" value="ECO:0007669"/>
    <property type="project" value="TreeGrafter"/>
</dbReference>
<dbReference type="Gene3D" id="1.10.530.10">
    <property type="match status" value="1"/>
</dbReference>
<evidence type="ECO:0000259" key="2">
    <source>
        <dbReference type="PROSITE" id="PS50926"/>
    </source>
</evidence>
<dbReference type="PANTHER" id="PTHR30163">
    <property type="entry name" value="MEMBRANE-BOUND LYTIC MUREIN TRANSGLYCOSYLASE B"/>
    <property type="match status" value="1"/>
</dbReference>
<feature type="compositionally biased region" description="Basic and acidic residues" evidence="1">
    <location>
        <begin position="156"/>
        <end position="173"/>
    </location>
</feature>
<feature type="domain" description="TRAM" evidence="2">
    <location>
        <begin position="460"/>
        <end position="523"/>
    </location>
</feature>
<feature type="region of interest" description="Disordered" evidence="1">
    <location>
        <begin position="1"/>
        <end position="66"/>
    </location>
</feature>
<evidence type="ECO:0000313" key="4">
    <source>
        <dbReference type="Proteomes" id="UP000292452"/>
    </source>
</evidence>
<dbReference type="InterPro" id="IPR043426">
    <property type="entry name" value="MltB-like"/>
</dbReference>
<feature type="compositionally biased region" description="Polar residues" evidence="1">
    <location>
        <begin position="1"/>
        <end position="27"/>
    </location>
</feature>
<dbReference type="Gene3D" id="2.60.40.10">
    <property type="entry name" value="Immunoglobulins"/>
    <property type="match status" value="1"/>
</dbReference>
<dbReference type="EMBL" id="SIXH01000002">
    <property type="protein sequence ID" value="TBO61593.1"/>
    <property type="molecule type" value="Genomic_DNA"/>
</dbReference>
<dbReference type="CDD" id="cd13399">
    <property type="entry name" value="Slt35-like"/>
    <property type="match status" value="1"/>
</dbReference>
<dbReference type="InterPro" id="IPR008964">
    <property type="entry name" value="Invasin/intimin_cell_adhesion"/>
</dbReference>
<comment type="caution">
    <text evidence="3">The sequence shown here is derived from an EMBL/GenBank/DDBJ whole genome shotgun (WGS) entry which is preliminary data.</text>
</comment>
<dbReference type="Proteomes" id="UP000292452">
    <property type="component" value="Unassembled WGS sequence"/>
</dbReference>
<feature type="compositionally biased region" description="Low complexity" evidence="1">
    <location>
        <begin position="127"/>
        <end position="142"/>
    </location>
</feature>
<evidence type="ECO:0000256" key="1">
    <source>
        <dbReference type="SAM" id="MobiDB-lite"/>
    </source>
</evidence>
<dbReference type="SUPFAM" id="SSF53955">
    <property type="entry name" value="Lysozyme-like"/>
    <property type="match status" value="1"/>
</dbReference>
<proteinExistence type="predicted"/>
<dbReference type="GO" id="GO:0009253">
    <property type="term" value="P:peptidoglycan catabolic process"/>
    <property type="evidence" value="ECO:0007669"/>
    <property type="project" value="TreeGrafter"/>
</dbReference>
<protein>
    <submittedName>
        <fullName evidence="3">Lytic transglycosylase</fullName>
    </submittedName>
</protein>
<dbReference type="SUPFAM" id="SSF49373">
    <property type="entry name" value="Invasin/intimin cell-adhesion fragments"/>
    <property type="match status" value="1"/>
</dbReference>
<reference evidence="3 4" key="1">
    <citation type="submission" date="2019-02" db="EMBL/GenBank/DDBJ databases">
        <title>Draft Genome Sequence of Streptomyces sp. AM-2504, identified by 16S rRNA comparative analysis as a Streptomyces Kasugaensis strain.</title>
        <authorList>
            <person name="Napolioni V."/>
            <person name="Giuliodori A.M."/>
            <person name="Spurio R."/>
            <person name="Fabbretti A."/>
        </authorList>
    </citation>
    <scope>NUCLEOTIDE SEQUENCE [LARGE SCALE GENOMIC DNA]</scope>
    <source>
        <strain evidence="3 4">AM-2504</strain>
    </source>
</reference>
<dbReference type="GO" id="GO:0005975">
    <property type="term" value="P:carbohydrate metabolic process"/>
    <property type="evidence" value="ECO:0007669"/>
    <property type="project" value="UniProtKB-ARBA"/>
</dbReference>
<evidence type="ECO:0000313" key="3">
    <source>
        <dbReference type="EMBL" id="TBO61593.1"/>
    </source>
</evidence>
<feature type="region of interest" description="Disordered" evidence="1">
    <location>
        <begin position="350"/>
        <end position="444"/>
    </location>
</feature>
<name>A0A4Q9I1R0_STRKA</name>
<organism evidence="3 4">
    <name type="scientific">Streptomyces kasugaensis</name>
    <dbReference type="NCBI Taxonomy" id="1946"/>
    <lineage>
        <taxon>Bacteria</taxon>
        <taxon>Bacillati</taxon>
        <taxon>Actinomycetota</taxon>
        <taxon>Actinomycetes</taxon>
        <taxon>Kitasatosporales</taxon>
        <taxon>Streptomycetaceae</taxon>
        <taxon>Streptomyces</taxon>
    </lineage>
</organism>